<proteinExistence type="predicted"/>
<dbReference type="STRING" id="6290.A0A0N4WWI5"/>
<evidence type="ECO:0000313" key="2">
    <source>
        <dbReference type="EMBL" id="VDO58871.1"/>
    </source>
</evidence>
<organism evidence="4">
    <name type="scientific">Haemonchus placei</name>
    <name type="common">Barber's pole worm</name>
    <dbReference type="NCBI Taxonomy" id="6290"/>
    <lineage>
        <taxon>Eukaryota</taxon>
        <taxon>Metazoa</taxon>
        <taxon>Ecdysozoa</taxon>
        <taxon>Nematoda</taxon>
        <taxon>Chromadorea</taxon>
        <taxon>Rhabditida</taxon>
        <taxon>Rhabditina</taxon>
        <taxon>Rhabditomorpha</taxon>
        <taxon>Strongyloidea</taxon>
        <taxon>Trichostrongylidae</taxon>
        <taxon>Haemonchus</taxon>
    </lineage>
</organism>
<sequence>MFECSRNCLHSADNECYSRSYIFTISRKETCIVSRLSGPVKRTEYVSVLMSMPFQGCGCVSDPTVIEWVAIRWIPVVIIVCAIGWGYYAYVVELCINTVDNNIQRVFYLFFFHVFLILFGVSYYRTIFSPLRLPPSIVSELSSFQAFSINYSLFTKRNLGTWLSFLRQYVIERVLDLNFEICKL</sequence>
<keyword evidence="1" id="KW-0812">Transmembrane</keyword>
<protein>
    <submittedName>
        <fullName evidence="4">Apple domain-containing protein</fullName>
    </submittedName>
</protein>
<keyword evidence="1" id="KW-0472">Membrane</keyword>
<evidence type="ECO:0000313" key="3">
    <source>
        <dbReference type="Proteomes" id="UP000268014"/>
    </source>
</evidence>
<accession>A0A0N4WWI5</accession>
<evidence type="ECO:0000256" key="1">
    <source>
        <dbReference type="SAM" id="Phobius"/>
    </source>
</evidence>
<feature type="transmembrane region" description="Helical" evidence="1">
    <location>
        <begin position="106"/>
        <end position="124"/>
    </location>
</feature>
<dbReference type="WBParaSite" id="HPLM_0001611801-mRNA-1">
    <property type="protein sequence ID" value="HPLM_0001611801-mRNA-1"/>
    <property type="gene ID" value="HPLM_0001611801"/>
</dbReference>
<reference evidence="4" key="1">
    <citation type="submission" date="2017-02" db="UniProtKB">
        <authorList>
            <consortium name="WormBaseParasite"/>
        </authorList>
    </citation>
    <scope>IDENTIFICATION</scope>
</reference>
<dbReference type="OrthoDB" id="5868993at2759"/>
<dbReference type="Proteomes" id="UP000268014">
    <property type="component" value="Unassembled WGS sequence"/>
</dbReference>
<reference evidence="2 3" key="2">
    <citation type="submission" date="2018-11" db="EMBL/GenBank/DDBJ databases">
        <authorList>
            <consortium name="Pathogen Informatics"/>
        </authorList>
    </citation>
    <scope>NUCLEOTIDE SEQUENCE [LARGE SCALE GENOMIC DNA]</scope>
    <source>
        <strain evidence="2 3">MHpl1</strain>
    </source>
</reference>
<gene>
    <name evidence="2" type="ORF">HPLM_LOCUS16110</name>
</gene>
<dbReference type="AlphaFoldDB" id="A0A0N4WWI5"/>
<name>A0A0N4WWI5_HAEPC</name>
<feature type="transmembrane region" description="Helical" evidence="1">
    <location>
        <begin position="73"/>
        <end position="91"/>
    </location>
</feature>
<dbReference type="EMBL" id="UZAF01019284">
    <property type="protein sequence ID" value="VDO58871.1"/>
    <property type="molecule type" value="Genomic_DNA"/>
</dbReference>
<keyword evidence="1" id="KW-1133">Transmembrane helix</keyword>
<evidence type="ECO:0000313" key="4">
    <source>
        <dbReference type="WBParaSite" id="HPLM_0001611801-mRNA-1"/>
    </source>
</evidence>
<keyword evidence="3" id="KW-1185">Reference proteome</keyword>